<dbReference type="CDD" id="cd22431">
    <property type="entry name" value="KH-I_RNaseY"/>
    <property type="match status" value="1"/>
</dbReference>
<dbReference type="InterPro" id="IPR004087">
    <property type="entry name" value="KH_dom"/>
</dbReference>
<dbReference type="InterPro" id="IPR006674">
    <property type="entry name" value="HD_domain"/>
</dbReference>
<keyword evidence="1" id="KW-0540">Nuclease</keyword>
<evidence type="ECO:0000259" key="6">
    <source>
        <dbReference type="PROSITE" id="PS51831"/>
    </source>
</evidence>
<dbReference type="Pfam" id="PF01966">
    <property type="entry name" value="HD"/>
    <property type="match status" value="1"/>
</dbReference>
<proteinExistence type="inferred from homology"/>
<evidence type="ECO:0000256" key="4">
    <source>
        <dbReference type="ARBA" id="ARBA00022884"/>
    </source>
</evidence>
<dbReference type="GO" id="GO:0003723">
    <property type="term" value="F:RNA binding"/>
    <property type="evidence" value="ECO:0007669"/>
    <property type="project" value="UniProtKB-KW"/>
</dbReference>
<dbReference type="InterPro" id="IPR036612">
    <property type="entry name" value="KH_dom_type_1_sf"/>
</dbReference>
<keyword evidence="5" id="KW-0472">Membrane</keyword>
<keyword evidence="2" id="KW-0255">Endonuclease</keyword>
<evidence type="ECO:0000313" key="7">
    <source>
        <dbReference type="EMBL" id="VAW08948.1"/>
    </source>
</evidence>
<protein>
    <submittedName>
        <fullName evidence="7">Ribonuclease Y</fullName>
    </submittedName>
</protein>
<dbReference type="InterPro" id="IPR017705">
    <property type="entry name" value="Ribonuclease_Y"/>
</dbReference>
<dbReference type="PANTHER" id="PTHR12826:SF15">
    <property type="entry name" value="RIBONUCLEASE Y"/>
    <property type="match status" value="1"/>
</dbReference>
<gene>
    <name evidence="7" type="ORF">MNBD_ACTINO01-1186</name>
</gene>
<evidence type="ECO:0000256" key="5">
    <source>
        <dbReference type="SAM" id="Phobius"/>
    </source>
</evidence>
<dbReference type="SMART" id="SM00471">
    <property type="entry name" value="HDc"/>
    <property type="match status" value="1"/>
</dbReference>
<dbReference type="GO" id="GO:0006402">
    <property type="term" value="P:mRNA catabolic process"/>
    <property type="evidence" value="ECO:0007669"/>
    <property type="project" value="InterPro"/>
</dbReference>
<feature type="transmembrane region" description="Helical" evidence="5">
    <location>
        <begin position="7"/>
        <end position="25"/>
    </location>
</feature>
<keyword evidence="5" id="KW-0812">Transmembrane</keyword>
<dbReference type="GO" id="GO:0016787">
    <property type="term" value="F:hydrolase activity"/>
    <property type="evidence" value="ECO:0007669"/>
    <property type="project" value="UniProtKB-KW"/>
</dbReference>
<dbReference type="SMART" id="SM00322">
    <property type="entry name" value="KH"/>
    <property type="match status" value="1"/>
</dbReference>
<sequence length="508" mass="56226">MEQITSLLVPGLVVAGVFLAGLLVGRRIVKQPPAPEEILADARMEAQRILARADEEARAKAEVYRDREEATLEHRLVEVGSKEGRIAQRAATLEQRAANLAQREELVIDKEREAMALSIEAAKLQEEALLELEALAGFDSRAAKEELLQKVQDEARRDAMVLVRDMETKAREEGDRRSRRILATVIQRIASDVVSDTTISTVTLPSDDMKGRIIGRDGRNIRTFEAVTGVDLIVDDTPESVSVSTFDPVRREVARRALVRLVEDGRIHPTSIEEAYEKAKDEVEQSIRDAGEWAMLEVGLTRLHPELTTLVGRLRYRSSYGQNVLDHLVETAHIAGMLAAELGVDEAEAKRAAFLHDIGKAVSHEVGGSHALIGAEIARRFGEDAGIVHAIEAHHNEVEPRTLTAVLVQAADAVSAARPGARREALESYVRRLERLEEIAQGFDGVEKVFALQAGREVRVVVDPGSLDDTGSKDLARRIARKLEDDLQYPGQIEVTVIREYRAKDYAR</sequence>
<dbReference type="InterPro" id="IPR006675">
    <property type="entry name" value="HDIG_dom"/>
</dbReference>
<dbReference type="EMBL" id="UOEI01000656">
    <property type="protein sequence ID" value="VAW08948.1"/>
    <property type="molecule type" value="Genomic_DNA"/>
</dbReference>
<dbReference type="HAMAP" id="MF_00335">
    <property type="entry name" value="RNase_Y"/>
    <property type="match status" value="1"/>
</dbReference>
<dbReference type="PROSITE" id="PS51831">
    <property type="entry name" value="HD"/>
    <property type="match status" value="1"/>
</dbReference>
<dbReference type="InterPro" id="IPR003607">
    <property type="entry name" value="HD/PDEase_dom"/>
</dbReference>
<dbReference type="GO" id="GO:0016020">
    <property type="term" value="C:membrane"/>
    <property type="evidence" value="ECO:0007669"/>
    <property type="project" value="InterPro"/>
</dbReference>
<evidence type="ECO:0000256" key="3">
    <source>
        <dbReference type="ARBA" id="ARBA00022801"/>
    </source>
</evidence>
<dbReference type="InterPro" id="IPR022711">
    <property type="entry name" value="RNase_Y_N"/>
</dbReference>
<dbReference type="AlphaFoldDB" id="A0A3B0STW1"/>
<accession>A0A3B0STW1</accession>
<dbReference type="NCBIfam" id="TIGR03319">
    <property type="entry name" value="RNase_Y"/>
    <property type="match status" value="1"/>
</dbReference>
<dbReference type="PANTHER" id="PTHR12826">
    <property type="entry name" value="RIBONUCLEASE Y"/>
    <property type="match status" value="1"/>
</dbReference>
<dbReference type="SUPFAM" id="SSF54791">
    <property type="entry name" value="Eukaryotic type KH-domain (KH-domain type I)"/>
    <property type="match status" value="1"/>
</dbReference>
<dbReference type="Pfam" id="PF00013">
    <property type="entry name" value="KH_1"/>
    <property type="match status" value="1"/>
</dbReference>
<name>A0A3B0STW1_9ZZZZ</name>
<dbReference type="SUPFAM" id="SSF109604">
    <property type="entry name" value="HD-domain/PDEase-like"/>
    <property type="match status" value="1"/>
</dbReference>
<organism evidence="7">
    <name type="scientific">hydrothermal vent metagenome</name>
    <dbReference type="NCBI Taxonomy" id="652676"/>
    <lineage>
        <taxon>unclassified sequences</taxon>
        <taxon>metagenomes</taxon>
        <taxon>ecological metagenomes</taxon>
    </lineage>
</organism>
<evidence type="ECO:0000256" key="2">
    <source>
        <dbReference type="ARBA" id="ARBA00022759"/>
    </source>
</evidence>
<reference evidence="7" key="1">
    <citation type="submission" date="2018-06" db="EMBL/GenBank/DDBJ databases">
        <authorList>
            <person name="Zhirakovskaya E."/>
        </authorList>
    </citation>
    <scope>NUCLEOTIDE SEQUENCE</scope>
</reference>
<dbReference type="NCBIfam" id="TIGR00277">
    <property type="entry name" value="HDIG"/>
    <property type="match status" value="1"/>
</dbReference>
<dbReference type="PROSITE" id="PS50084">
    <property type="entry name" value="KH_TYPE_1"/>
    <property type="match status" value="1"/>
</dbReference>
<keyword evidence="4" id="KW-0694">RNA-binding</keyword>
<dbReference type="GO" id="GO:0004519">
    <property type="term" value="F:endonuclease activity"/>
    <property type="evidence" value="ECO:0007669"/>
    <property type="project" value="UniProtKB-KW"/>
</dbReference>
<dbReference type="InterPro" id="IPR004088">
    <property type="entry name" value="KH_dom_type_1"/>
</dbReference>
<dbReference type="CDD" id="cd00077">
    <property type="entry name" value="HDc"/>
    <property type="match status" value="1"/>
</dbReference>
<keyword evidence="5" id="KW-1133">Transmembrane helix</keyword>
<dbReference type="Gene3D" id="1.10.3210.10">
    <property type="entry name" value="Hypothetical protein af1432"/>
    <property type="match status" value="1"/>
</dbReference>
<feature type="domain" description="HD" evidence="6">
    <location>
        <begin position="324"/>
        <end position="417"/>
    </location>
</feature>
<evidence type="ECO:0000256" key="1">
    <source>
        <dbReference type="ARBA" id="ARBA00022722"/>
    </source>
</evidence>
<dbReference type="Pfam" id="PF12072">
    <property type="entry name" value="RNase_Y_N"/>
    <property type="match status" value="1"/>
</dbReference>
<keyword evidence="3" id="KW-0378">Hydrolase</keyword>